<dbReference type="Proteomes" id="UP000707138">
    <property type="component" value="Unassembled WGS sequence"/>
</dbReference>
<evidence type="ECO:0000313" key="2">
    <source>
        <dbReference type="EMBL" id="MBM6913065.1"/>
    </source>
</evidence>
<protein>
    <submittedName>
        <fullName evidence="2">Class I SAM-dependent methyltransferase</fullName>
    </submittedName>
</protein>
<dbReference type="GO" id="GO:0032259">
    <property type="term" value="P:methylation"/>
    <property type="evidence" value="ECO:0007669"/>
    <property type="project" value="UniProtKB-KW"/>
</dbReference>
<dbReference type="InterPro" id="IPR029063">
    <property type="entry name" value="SAM-dependent_MTases_sf"/>
</dbReference>
<feature type="domain" description="Methyltransferase" evidence="1">
    <location>
        <begin position="54"/>
        <end position="144"/>
    </location>
</feature>
<dbReference type="EMBL" id="JACJLA010000011">
    <property type="protein sequence ID" value="MBM6913065.1"/>
    <property type="molecule type" value="Genomic_DNA"/>
</dbReference>
<accession>A0ABS2GH54</accession>
<organism evidence="2 3">
    <name type="scientific">Veillonella magna</name>
    <dbReference type="NCBI Taxonomy" id="464322"/>
    <lineage>
        <taxon>Bacteria</taxon>
        <taxon>Bacillati</taxon>
        <taxon>Bacillota</taxon>
        <taxon>Negativicutes</taxon>
        <taxon>Veillonellales</taxon>
        <taxon>Veillonellaceae</taxon>
        <taxon>Veillonella</taxon>
    </lineage>
</organism>
<dbReference type="SUPFAM" id="SSF53335">
    <property type="entry name" value="S-adenosyl-L-methionine-dependent methyltransferases"/>
    <property type="match status" value="1"/>
</dbReference>
<sequence>MMSEEEWERLLAIRTSGRDDSRSDGEHHPYEPTDYCVLERLANSGLIRKKNMLIDYGSGKGRVSIFLAYQIGCRSIGVEYDERLFQKAMINAESLAARQRVSFVLGDAATYALPDEADCYFFFNPFALHTLKRVLGNIFDSLQRVPRPLRLFFYYPYKDVESFLNQHWRLDAEEPVDCRDLFDGNDEREKILVYSVRTMENTSILSR</sequence>
<gene>
    <name evidence="2" type="ORF">H6A01_06995</name>
</gene>
<comment type="caution">
    <text evidence="2">The sequence shown here is derived from an EMBL/GenBank/DDBJ whole genome shotgun (WGS) entry which is preliminary data.</text>
</comment>
<evidence type="ECO:0000313" key="3">
    <source>
        <dbReference type="Proteomes" id="UP000707138"/>
    </source>
</evidence>
<dbReference type="GO" id="GO:0008168">
    <property type="term" value="F:methyltransferase activity"/>
    <property type="evidence" value="ECO:0007669"/>
    <property type="project" value="UniProtKB-KW"/>
</dbReference>
<proteinExistence type="predicted"/>
<name>A0ABS2GH54_9FIRM</name>
<dbReference type="RefSeq" id="WP_205088057.1">
    <property type="nucleotide sequence ID" value="NZ_JACJLA010000011.1"/>
</dbReference>
<dbReference type="Gene3D" id="3.40.50.150">
    <property type="entry name" value="Vaccinia Virus protein VP39"/>
    <property type="match status" value="1"/>
</dbReference>
<dbReference type="InterPro" id="IPR041698">
    <property type="entry name" value="Methyltransf_25"/>
</dbReference>
<keyword evidence="3" id="KW-1185">Reference proteome</keyword>
<reference evidence="2 3" key="1">
    <citation type="journal article" date="2021" name="Sci. Rep.">
        <title>The distribution of antibiotic resistance genes in chicken gut microbiota commensals.</title>
        <authorList>
            <person name="Juricova H."/>
            <person name="Matiasovicova J."/>
            <person name="Kubasova T."/>
            <person name="Cejkova D."/>
            <person name="Rychlik I."/>
        </authorList>
    </citation>
    <scope>NUCLEOTIDE SEQUENCE [LARGE SCALE GENOMIC DNA]</scope>
    <source>
        <strain evidence="2 3">An537</strain>
    </source>
</reference>
<dbReference type="Pfam" id="PF13649">
    <property type="entry name" value="Methyltransf_25"/>
    <property type="match status" value="1"/>
</dbReference>
<dbReference type="CDD" id="cd02440">
    <property type="entry name" value="AdoMet_MTases"/>
    <property type="match status" value="1"/>
</dbReference>
<keyword evidence="2" id="KW-0808">Transferase</keyword>
<keyword evidence="2" id="KW-0489">Methyltransferase</keyword>
<evidence type="ECO:0000259" key="1">
    <source>
        <dbReference type="Pfam" id="PF13649"/>
    </source>
</evidence>